<dbReference type="Proteomes" id="UP001242368">
    <property type="component" value="Unassembled WGS sequence"/>
</dbReference>
<proteinExistence type="predicted"/>
<name>A0ABT8CXA8_9FLAO</name>
<sequence length="74" mass="8871">MPIKSKPDYNRIYKDLVESWFPEQKEELVSLISVDITTSLDVIQVNNKLFNKNRKTRRIIIKNCVRMIYRVSLE</sequence>
<evidence type="ECO:0000313" key="1">
    <source>
        <dbReference type="EMBL" id="MDN3709198.1"/>
    </source>
</evidence>
<comment type="caution">
    <text evidence="1">The sequence shown here is derived from an EMBL/GenBank/DDBJ whole genome shotgun (WGS) entry which is preliminary data.</text>
</comment>
<dbReference type="RefSeq" id="WP_290364947.1">
    <property type="nucleotide sequence ID" value="NZ_JAUFQU010000022.1"/>
</dbReference>
<evidence type="ECO:0000313" key="2">
    <source>
        <dbReference type="Proteomes" id="UP001242368"/>
    </source>
</evidence>
<organism evidence="1 2">
    <name type="scientific">Paenimyroides ceti</name>
    <dbReference type="NCBI Taxonomy" id="395087"/>
    <lineage>
        <taxon>Bacteria</taxon>
        <taxon>Pseudomonadati</taxon>
        <taxon>Bacteroidota</taxon>
        <taxon>Flavobacteriia</taxon>
        <taxon>Flavobacteriales</taxon>
        <taxon>Flavobacteriaceae</taxon>
        <taxon>Paenimyroides</taxon>
    </lineage>
</organism>
<protein>
    <submittedName>
        <fullName evidence="1">Uncharacterized protein</fullName>
    </submittedName>
</protein>
<keyword evidence="2" id="KW-1185">Reference proteome</keyword>
<accession>A0ABT8CXA8</accession>
<dbReference type="EMBL" id="JAUFQU010000022">
    <property type="protein sequence ID" value="MDN3709198.1"/>
    <property type="molecule type" value="Genomic_DNA"/>
</dbReference>
<gene>
    <name evidence="1" type="ORF">QW060_19385</name>
</gene>
<reference evidence="2" key="1">
    <citation type="journal article" date="2019" name="Int. J. Syst. Evol. Microbiol.">
        <title>The Global Catalogue of Microorganisms (GCM) 10K type strain sequencing project: providing services to taxonomists for standard genome sequencing and annotation.</title>
        <authorList>
            <consortium name="The Broad Institute Genomics Platform"/>
            <consortium name="The Broad Institute Genome Sequencing Center for Infectious Disease"/>
            <person name="Wu L."/>
            <person name="Ma J."/>
        </authorList>
    </citation>
    <scope>NUCLEOTIDE SEQUENCE [LARGE SCALE GENOMIC DNA]</scope>
    <source>
        <strain evidence="2">CECT 7184</strain>
    </source>
</reference>